<comment type="caution">
    <text evidence="1">The sequence shown here is derived from an EMBL/GenBank/DDBJ whole genome shotgun (WGS) entry which is preliminary data.</text>
</comment>
<organism evidence="1 2">
    <name type="scientific">Psychrobacter nivimaris</name>
    <dbReference type="NCBI Taxonomy" id="281738"/>
    <lineage>
        <taxon>Bacteria</taxon>
        <taxon>Pseudomonadati</taxon>
        <taxon>Pseudomonadota</taxon>
        <taxon>Gammaproteobacteria</taxon>
        <taxon>Moraxellales</taxon>
        <taxon>Moraxellaceae</taxon>
        <taxon>Psychrobacter</taxon>
    </lineage>
</organism>
<evidence type="ECO:0000313" key="1">
    <source>
        <dbReference type="EMBL" id="KAF0569133.1"/>
    </source>
</evidence>
<dbReference type="Proteomes" id="UP000471465">
    <property type="component" value="Unassembled WGS sequence"/>
</dbReference>
<sequence>MIYFRKEFFVGVLALGVIGCSDPEPQVIDMNEVAAEAGLSEDDYVVHENGAIEIKGSEDNSTAENKVLWYQDDLSEPVETVGMLDGKAILASAGLEPAEVEDSVDTEGKPKKLYIMNDESPLSAWFSHSPNNISLNWYMYSDEPKTTEYSQQSLKDAYKLARAMAGREGADAVMYLSNGGKYRSKPVGGHPATGQCNNGICFIHIDLKS</sequence>
<evidence type="ECO:0000313" key="2">
    <source>
        <dbReference type="Proteomes" id="UP000471465"/>
    </source>
</evidence>
<reference evidence="1 2" key="1">
    <citation type="submission" date="2019-09" db="EMBL/GenBank/DDBJ databases">
        <title>Draft genome sequence of Psychrobacter nivimaris LAMA 639, in search for biotechnological relevant genes.</title>
        <authorList>
            <person name="Lima A.O.S."/>
            <person name="Staloch B.E.K."/>
            <person name="Freitas R.C."/>
            <person name="Niero H."/>
            <person name="Silva M.A.C."/>
        </authorList>
    </citation>
    <scope>NUCLEOTIDE SEQUENCE [LARGE SCALE GENOMIC DNA]</scope>
    <source>
        <strain evidence="1 2">LAMA 639</strain>
    </source>
</reference>
<gene>
    <name evidence="1" type="ORF">FQV37_326</name>
</gene>
<dbReference type="AlphaFoldDB" id="A0A6N7C1B6"/>
<name>A0A6N7C1B6_9GAMM</name>
<accession>A0A6N7C1B6</accession>
<keyword evidence="2" id="KW-1185">Reference proteome</keyword>
<dbReference type="PROSITE" id="PS51257">
    <property type="entry name" value="PROKAR_LIPOPROTEIN"/>
    <property type="match status" value="1"/>
</dbReference>
<dbReference type="EMBL" id="VZIZ01000013">
    <property type="protein sequence ID" value="KAF0569133.1"/>
    <property type="molecule type" value="Genomic_DNA"/>
</dbReference>
<protein>
    <recommendedName>
        <fullName evidence="3">Lipoprotein</fullName>
    </recommendedName>
</protein>
<proteinExistence type="predicted"/>
<evidence type="ECO:0008006" key="3">
    <source>
        <dbReference type="Google" id="ProtNLM"/>
    </source>
</evidence>